<accession>A0A7Z8KPF6</accession>
<dbReference type="GO" id="GO:0004066">
    <property type="term" value="F:asparagine synthase (glutamine-hydrolyzing) activity"/>
    <property type="evidence" value="ECO:0007669"/>
    <property type="project" value="InterPro"/>
</dbReference>
<keyword evidence="3" id="KW-1185">Reference proteome</keyword>
<dbReference type="RefSeq" id="WP_154808983.1">
    <property type="nucleotide sequence ID" value="NZ_VIAQ01000011.1"/>
</dbReference>
<dbReference type="Pfam" id="PF00733">
    <property type="entry name" value="Asn_synthase"/>
    <property type="match status" value="1"/>
</dbReference>
<name>A0A7Z8KPF6_9EURY</name>
<comment type="caution">
    <text evidence="2">The sequence shown here is derived from an EMBL/GenBank/DDBJ whole genome shotgun (WGS) entry which is preliminary data.</text>
</comment>
<dbReference type="EMBL" id="VIAQ01000011">
    <property type="protein sequence ID" value="TQD26640.1"/>
    <property type="molecule type" value="Genomic_DNA"/>
</dbReference>
<dbReference type="PIRSF" id="PIRSF006661">
    <property type="entry name" value="PP-lp_UCP006661"/>
    <property type="match status" value="1"/>
</dbReference>
<dbReference type="GO" id="GO:0006529">
    <property type="term" value="P:asparagine biosynthetic process"/>
    <property type="evidence" value="ECO:0007669"/>
    <property type="project" value="InterPro"/>
</dbReference>
<dbReference type="Proteomes" id="UP000319335">
    <property type="component" value="Unassembled WGS sequence"/>
</dbReference>
<dbReference type="AlphaFoldDB" id="A0A7Z8KPF6"/>
<gene>
    <name evidence="2" type="primary">larE</name>
    <name evidence="2" type="ORF">FKV42_04065</name>
</gene>
<keyword evidence="2" id="KW-0808">Transferase</keyword>
<dbReference type="Gene3D" id="3.40.50.620">
    <property type="entry name" value="HUPs"/>
    <property type="match status" value="1"/>
</dbReference>
<dbReference type="InterPro" id="IPR005232">
    <property type="entry name" value="LarE"/>
</dbReference>
<evidence type="ECO:0000313" key="2">
    <source>
        <dbReference type="EMBL" id="TQD26640.1"/>
    </source>
</evidence>
<dbReference type="PANTHER" id="PTHR43169">
    <property type="entry name" value="EXSB FAMILY PROTEIN"/>
    <property type="match status" value="1"/>
</dbReference>
<dbReference type="InterPro" id="IPR052188">
    <property type="entry name" value="Ni-pincer_cofactor_biosynth"/>
</dbReference>
<dbReference type="NCBIfam" id="TIGR00268">
    <property type="entry name" value="ATP-dependent sacrificial sulfur transferase LarE"/>
    <property type="match status" value="1"/>
</dbReference>
<dbReference type="InterPro" id="IPR001962">
    <property type="entry name" value="Asn_synthase"/>
</dbReference>
<dbReference type="SUPFAM" id="SSF52402">
    <property type="entry name" value="Adenine nucleotide alpha hydrolases-like"/>
    <property type="match status" value="1"/>
</dbReference>
<dbReference type="InterPro" id="IPR014729">
    <property type="entry name" value="Rossmann-like_a/b/a_fold"/>
</dbReference>
<sequence>MIKSKIEQLKKDIGSYESALVAFSGGVDSATVAFLAHEILGDKAIAVTVNTHSFPDRELKAAKEVAAEIGIEHRVLDLNELSFPQITENSPERCYYCKKEILALMDQFRIKHGMDIILEGSNSSDLLSYRPGKKAIDEAGNIVHSPLMALDISKKEVRQIASELGLSVAEQMPSPCLASRFPYGDKLTEDGIKKVELAESFLYDKGLRGFRVRDHKGIARIEVSPDDMSELLDIKEELVSYFKDIGFKYVTLDLEGFRSGSMDEVLLSQKDL</sequence>
<feature type="domain" description="Asparagine synthetase" evidence="1">
    <location>
        <begin position="21"/>
        <end position="81"/>
    </location>
</feature>
<dbReference type="CDD" id="cd01990">
    <property type="entry name" value="LarE-like"/>
    <property type="match status" value="1"/>
</dbReference>
<proteinExistence type="predicted"/>
<evidence type="ECO:0000259" key="1">
    <source>
        <dbReference type="Pfam" id="PF00733"/>
    </source>
</evidence>
<reference evidence="2 3" key="1">
    <citation type="submission" date="2019-06" db="EMBL/GenBank/DDBJ databases">
        <title>Draft genome sequence of Methanolobus vulcani B1d.</title>
        <authorList>
            <person name="Creighbaum A.J."/>
            <person name="Ticak T."/>
            <person name="Hariraju D."/>
            <person name="Arivett B.A."/>
            <person name="Ferguson D.J.Jr."/>
        </authorList>
    </citation>
    <scope>NUCLEOTIDE SEQUENCE [LARGE SCALE GENOMIC DNA]</scope>
    <source>
        <strain evidence="2 3">B1d</strain>
    </source>
</reference>
<dbReference type="OrthoDB" id="61764at2157"/>
<protein>
    <submittedName>
        <fullName evidence="2">ATP-dependent sacrificial sulfur transferase LarE</fullName>
    </submittedName>
</protein>
<organism evidence="2 3">
    <name type="scientific">Methanolobus vulcani</name>
    <dbReference type="NCBI Taxonomy" id="38026"/>
    <lineage>
        <taxon>Archaea</taxon>
        <taxon>Methanobacteriati</taxon>
        <taxon>Methanobacteriota</taxon>
        <taxon>Stenosarchaea group</taxon>
        <taxon>Methanomicrobia</taxon>
        <taxon>Methanosarcinales</taxon>
        <taxon>Methanosarcinaceae</taxon>
        <taxon>Methanolobus</taxon>
    </lineage>
</organism>
<dbReference type="PANTHER" id="PTHR43169:SF2">
    <property type="entry name" value="NAD_GMP SYNTHASE DOMAIN-CONTAINING PROTEIN"/>
    <property type="match status" value="1"/>
</dbReference>
<evidence type="ECO:0000313" key="3">
    <source>
        <dbReference type="Proteomes" id="UP000319335"/>
    </source>
</evidence>
<dbReference type="GO" id="GO:0016783">
    <property type="term" value="F:sulfurtransferase activity"/>
    <property type="evidence" value="ECO:0007669"/>
    <property type="project" value="InterPro"/>
</dbReference>